<comment type="subunit">
    <text evidence="7">Monomer and homodimer.</text>
</comment>
<comment type="caution">
    <text evidence="9">The sequence shown here is derived from an EMBL/GenBank/DDBJ whole genome shotgun (WGS) entry which is preliminary data.</text>
</comment>
<evidence type="ECO:0000256" key="1">
    <source>
        <dbReference type="ARBA" id="ARBA00004123"/>
    </source>
</evidence>
<evidence type="ECO:0000313" key="9">
    <source>
        <dbReference type="EMBL" id="KAK2177884.1"/>
    </source>
</evidence>
<dbReference type="Proteomes" id="UP001209878">
    <property type="component" value="Unassembled WGS sequence"/>
</dbReference>
<dbReference type="Pfam" id="PF04000">
    <property type="entry name" value="Sas10_Utp3"/>
    <property type="match status" value="1"/>
</dbReference>
<dbReference type="GO" id="GO:0003723">
    <property type="term" value="F:RNA binding"/>
    <property type="evidence" value="ECO:0007669"/>
    <property type="project" value="UniProtKB-UniRule"/>
</dbReference>
<keyword evidence="10" id="KW-1185">Reference proteome</keyword>
<keyword evidence="6 7" id="KW-0539">Nucleus</keyword>
<dbReference type="PANTHER" id="PTHR15341">
    <property type="entry name" value="SUN-COR STEROID HORMONE RECEPTOR CO-REPRESSOR"/>
    <property type="match status" value="1"/>
</dbReference>
<proteinExistence type="inferred from homology"/>
<evidence type="ECO:0000256" key="7">
    <source>
        <dbReference type="RuleBase" id="RU368003"/>
    </source>
</evidence>
<comment type="similarity">
    <text evidence="2 7">Belongs to the C1D family.</text>
</comment>
<evidence type="ECO:0000256" key="8">
    <source>
        <dbReference type="SAM" id="MobiDB-lite"/>
    </source>
</evidence>
<dbReference type="GO" id="GO:0010468">
    <property type="term" value="P:regulation of gene expression"/>
    <property type="evidence" value="ECO:0007669"/>
    <property type="project" value="TreeGrafter"/>
</dbReference>
<evidence type="ECO:0000256" key="2">
    <source>
        <dbReference type="ARBA" id="ARBA00009154"/>
    </source>
</evidence>
<comment type="subcellular location">
    <subcellularLocation>
        <location evidence="7">Cytoplasm</location>
    </subcellularLocation>
    <subcellularLocation>
        <location evidence="7">Nucleus</location>
        <location evidence="7">Nucleolus</location>
    </subcellularLocation>
    <subcellularLocation>
        <location evidence="1 7">Nucleus</location>
    </subcellularLocation>
</comment>
<evidence type="ECO:0000256" key="5">
    <source>
        <dbReference type="ARBA" id="ARBA00022884"/>
    </source>
</evidence>
<dbReference type="InterPro" id="IPR011082">
    <property type="entry name" value="Exosome-assoc_fac/DNA_repair"/>
</dbReference>
<evidence type="ECO:0000256" key="3">
    <source>
        <dbReference type="ARBA" id="ARBA00015212"/>
    </source>
</evidence>
<sequence>MRLLSDRGSSETMDDNVVVDESFPTELQERLTDFDDALTQVEEVLKPLHSVPLSDIHTKLSTLDKAKLDLVGVYTINSLFWMYLNTRGEDPKEHAVKQELERIQRYMKRLQEVQDKEKAPKLNKDASKRFIRSALWQQAHKEAEQPDDEAQTQTLTPTTSKTTRHKDVITVDSDSDSGVPTTKKTKQTPQSGRRRRKKDRKQ</sequence>
<keyword evidence="4 7" id="KW-0698">rRNA processing</keyword>
<dbReference type="InterPro" id="IPR007146">
    <property type="entry name" value="Sas10/Utp3/C1D"/>
</dbReference>
<accession>A0AAD9KV14</accession>
<reference evidence="9" key="1">
    <citation type="journal article" date="2023" name="Mol. Biol. Evol.">
        <title>Third-Generation Sequencing Reveals the Adaptive Role of the Epigenome in Three Deep-Sea Polychaetes.</title>
        <authorList>
            <person name="Perez M."/>
            <person name="Aroh O."/>
            <person name="Sun Y."/>
            <person name="Lan Y."/>
            <person name="Juniper S.K."/>
            <person name="Young C.R."/>
            <person name="Angers B."/>
            <person name="Qian P.Y."/>
        </authorList>
    </citation>
    <scope>NUCLEOTIDE SEQUENCE</scope>
    <source>
        <strain evidence="9">R07B-5</strain>
    </source>
</reference>
<dbReference type="GO" id="GO:0000460">
    <property type="term" value="P:maturation of 5.8S rRNA"/>
    <property type="evidence" value="ECO:0007669"/>
    <property type="project" value="TreeGrafter"/>
</dbReference>
<feature type="compositionally biased region" description="Basic residues" evidence="8">
    <location>
        <begin position="192"/>
        <end position="202"/>
    </location>
</feature>
<dbReference type="EMBL" id="JAODUO010000574">
    <property type="protein sequence ID" value="KAK2177884.1"/>
    <property type="molecule type" value="Genomic_DNA"/>
</dbReference>
<keyword evidence="7" id="KW-0963">Cytoplasm</keyword>
<gene>
    <name evidence="9" type="ORF">NP493_574g01040</name>
</gene>
<evidence type="ECO:0000256" key="4">
    <source>
        <dbReference type="ARBA" id="ARBA00022552"/>
    </source>
</evidence>
<keyword evidence="5 7" id="KW-0694">RNA-binding</keyword>
<evidence type="ECO:0000313" key="10">
    <source>
        <dbReference type="Proteomes" id="UP001209878"/>
    </source>
</evidence>
<dbReference type="GO" id="GO:0005730">
    <property type="term" value="C:nucleolus"/>
    <property type="evidence" value="ECO:0007669"/>
    <property type="project" value="UniProtKB-SubCell"/>
</dbReference>
<feature type="region of interest" description="Disordered" evidence="8">
    <location>
        <begin position="139"/>
        <end position="202"/>
    </location>
</feature>
<protein>
    <recommendedName>
        <fullName evidence="3 7">Nuclear nucleic acid-binding protein C1D</fullName>
    </recommendedName>
</protein>
<organism evidence="9 10">
    <name type="scientific">Ridgeia piscesae</name>
    <name type="common">Tubeworm</name>
    <dbReference type="NCBI Taxonomy" id="27915"/>
    <lineage>
        <taxon>Eukaryota</taxon>
        <taxon>Metazoa</taxon>
        <taxon>Spiralia</taxon>
        <taxon>Lophotrochozoa</taxon>
        <taxon>Annelida</taxon>
        <taxon>Polychaeta</taxon>
        <taxon>Sedentaria</taxon>
        <taxon>Canalipalpata</taxon>
        <taxon>Sabellida</taxon>
        <taxon>Siboglinidae</taxon>
        <taxon>Ridgeia</taxon>
    </lineage>
</organism>
<dbReference type="GO" id="GO:0005737">
    <property type="term" value="C:cytoplasm"/>
    <property type="evidence" value="ECO:0007669"/>
    <property type="project" value="UniProtKB-SubCell"/>
</dbReference>
<name>A0AAD9KV14_RIDPI</name>
<dbReference type="AlphaFoldDB" id="A0AAD9KV14"/>
<dbReference type="PANTHER" id="PTHR15341:SF3">
    <property type="entry name" value="NUCLEAR NUCLEIC ACID-BINDING PROTEIN C1D"/>
    <property type="match status" value="1"/>
</dbReference>
<keyword evidence="7" id="KW-0238">DNA-binding</keyword>
<evidence type="ECO:0000256" key="6">
    <source>
        <dbReference type="ARBA" id="ARBA00023242"/>
    </source>
</evidence>
<comment type="function">
    <text evidence="7">Plays a role in the recruitment of the exosome to pre-rRNA to mediate the 3'-5' end processing of the 5.8S rRNA.</text>
</comment>
<dbReference type="GO" id="GO:0003677">
    <property type="term" value="F:DNA binding"/>
    <property type="evidence" value="ECO:0007669"/>
    <property type="project" value="UniProtKB-KW"/>
</dbReference>
<feature type="compositionally biased region" description="Low complexity" evidence="8">
    <location>
        <begin position="152"/>
        <end position="161"/>
    </location>
</feature>
<dbReference type="GO" id="GO:0000178">
    <property type="term" value="C:exosome (RNase complex)"/>
    <property type="evidence" value="ECO:0007669"/>
    <property type="project" value="TreeGrafter"/>
</dbReference>